<organism evidence="1 2">
    <name type="scientific">Vaccinium darrowii</name>
    <dbReference type="NCBI Taxonomy" id="229202"/>
    <lineage>
        <taxon>Eukaryota</taxon>
        <taxon>Viridiplantae</taxon>
        <taxon>Streptophyta</taxon>
        <taxon>Embryophyta</taxon>
        <taxon>Tracheophyta</taxon>
        <taxon>Spermatophyta</taxon>
        <taxon>Magnoliopsida</taxon>
        <taxon>eudicotyledons</taxon>
        <taxon>Gunneridae</taxon>
        <taxon>Pentapetalae</taxon>
        <taxon>asterids</taxon>
        <taxon>Ericales</taxon>
        <taxon>Ericaceae</taxon>
        <taxon>Vaccinioideae</taxon>
        <taxon>Vaccinieae</taxon>
        <taxon>Vaccinium</taxon>
    </lineage>
</organism>
<proteinExistence type="predicted"/>
<dbReference type="EMBL" id="CM037160">
    <property type="protein sequence ID" value="KAH7841003.1"/>
    <property type="molecule type" value="Genomic_DNA"/>
</dbReference>
<protein>
    <submittedName>
        <fullName evidence="1">Uncharacterized protein</fullName>
    </submittedName>
</protein>
<reference evidence="1 2" key="1">
    <citation type="journal article" date="2021" name="Hortic Res">
        <title>High-quality reference genome and annotation aids understanding of berry development for evergreen blueberry (Vaccinium darrowii).</title>
        <authorList>
            <person name="Yu J."/>
            <person name="Hulse-Kemp A.M."/>
            <person name="Babiker E."/>
            <person name="Staton M."/>
        </authorList>
    </citation>
    <scope>NUCLEOTIDE SEQUENCE [LARGE SCALE GENOMIC DNA]</scope>
    <source>
        <strain evidence="2">cv. NJ 8807/NJ 8810</strain>
        <tissue evidence="1">Young leaf</tissue>
    </source>
</reference>
<accession>A0ACB7XKF6</accession>
<sequence length="177" mass="19836">MLDLNIDLVDNSSCDIEHETKMTTTTEEKATECDDSGSSSVVEVLSSDRSSIPLSLSLFDFGILSKGKGLRIEEDCGEDSTTPLLVTRQLFPVARGSGVGDSSSESKSLLRPQWLNLSGSGSDQMIKFQKKQQQQVVKKSRRGPRSRSSQYRGVTFYRRTGRWESHIWYPFCLVVFK</sequence>
<name>A0ACB7XKF6_9ERIC</name>
<evidence type="ECO:0000313" key="1">
    <source>
        <dbReference type="EMBL" id="KAH7841003.1"/>
    </source>
</evidence>
<comment type="caution">
    <text evidence="1">The sequence shown here is derived from an EMBL/GenBank/DDBJ whole genome shotgun (WGS) entry which is preliminary data.</text>
</comment>
<keyword evidence="2" id="KW-1185">Reference proteome</keyword>
<dbReference type="Proteomes" id="UP000828048">
    <property type="component" value="Chromosome 10"/>
</dbReference>
<gene>
    <name evidence="1" type="ORF">Vadar_024414</name>
</gene>
<evidence type="ECO:0000313" key="2">
    <source>
        <dbReference type="Proteomes" id="UP000828048"/>
    </source>
</evidence>